<dbReference type="EMBL" id="CP035093">
    <property type="protein sequence ID" value="QAT13332.1"/>
    <property type="molecule type" value="Genomic_DNA"/>
</dbReference>
<keyword evidence="4" id="KW-1185">Reference proteome</keyword>
<evidence type="ECO:0000313" key="2">
    <source>
        <dbReference type="EMBL" id="QQB89306.1"/>
    </source>
</evidence>
<protein>
    <submittedName>
        <fullName evidence="1">Uncharacterized protein</fullName>
    </submittedName>
</protein>
<name>A0A410NU05_BREDI</name>
<reference evidence="1 3" key="1">
    <citation type="submission" date="2019-01" db="EMBL/GenBank/DDBJ databases">
        <title>Brevundimonas diminuta Genome sequencing and assembly.</title>
        <authorList>
            <person name="Chen H."/>
        </authorList>
    </citation>
    <scope>NUCLEOTIDE SEQUENCE [LARGE SCALE GENOMIC DNA]</scope>
    <source>
        <strain evidence="1">ATCC</strain>
        <strain evidence="3">ATCC(B) 19146</strain>
    </source>
</reference>
<reference evidence="2 4" key="2">
    <citation type="submission" date="2020-12" db="EMBL/GenBank/DDBJ databases">
        <title>FDA dAtabase for Regulatory Grade micrObial Sequences (FDA-ARGOS): Supporting development and validation of Infectious Disease Dx tests.</title>
        <authorList>
            <person name="Kerrigan L."/>
            <person name="Long C."/>
            <person name="Tallon L."/>
            <person name="Sadzewicz L."/>
            <person name="Zhao X."/>
            <person name="Boylan J."/>
            <person name="Ott S."/>
            <person name="Bowen H."/>
            <person name="Vavikolanu K."/>
            <person name="Mehta A."/>
            <person name="Aluvathingal J."/>
            <person name="Nadendla S."/>
            <person name="Yan Y."/>
            <person name="Sichtig H."/>
        </authorList>
    </citation>
    <scope>NUCLEOTIDE SEQUENCE [LARGE SCALE GENOMIC DNA]</scope>
    <source>
        <strain evidence="2 4">FDAARGOS_1026</strain>
    </source>
</reference>
<evidence type="ECO:0000313" key="1">
    <source>
        <dbReference type="EMBL" id="QAT13332.1"/>
    </source>
</evidence>
<accession>A0A410NU05</accession>
<evidence type="ECO:0000313" key="3">
    <source>
        <dbReference type="Proteomes" id="UP000287388"/>
    </source>
</evidence>
<dbReference type="Proteomes" id="UP000596117">
    <property type="component" value="Chromosome"/>
</dbReference>
<dbReference type="RefSeq" id="WP_128719029.1">
    <property type="nucleotide sequence ID" value="NZ_BJNC01000017.1"/>
</dbReference>
<dbReference type="KEGG" id="bdm:EQG53_02600"/>
<proteinExistence type="predicted"/>
<dbReference type="AlphaFoldDB" id="A0A410NU05"/>
<dbReference type="Proteomes" id="UP000287388">
    <property type="component" value="Chromosome"/>
</dbReference>
<dbReference type="EMBL" id="CP066026">
    <property type="protein sequence ID" value="QQB89306.1"/>
    <property type="molecule type" value="Genomic_DNA"/>
</dbReference>
<sequence length="88" mass="9533">MFEIGKSYTFRFNEDGGWTLSTLKVVGVDGGLLKLRRHGQAEFILNTASTSFHTADPVDHDADEAPSPIRVVLTGQDGEKSELLIGGN</sequence>
<evidence type="ECO:0000313" key="4">
    <source>
        <dbReference type="Proteomes" id="UP000596117"/>
    </source>
</evidence>
<organism evidence="1 3">
    <name type="scientific">Brevundimonas diminuta</name>
    <name type="common">Pseudomonas diminuta</name>
    <dbReference type="NCBI Taxonomy" id="293"/>
    <lineage>
        <taxon>Bacteria</taxon>
        <taxon>Pseudomonadati</taxon>
        <taxon>Pseudomonadota</taxon>
        <taxon>Alphaproteobacteria</taxon>
        <taxon>Caulobacterales</taxon>
        <taxon>Caulobacteraceae</taxon>
        <taxon>Brevundimonas</taxon>
    </lineage>
</organism>
<gene>
    <name evidence="1" type="ORF">EQG53_02600</name>
    <name evidence="2" type="ORF">I6H83_02355</name>
</gene>